<gene>
    <name evidence="3" type="ORF">DDR33_16665</name>
</gene>
<accession>A0A2U2PDJ4</accession>
<comment type="caution">
    <text evidence="3">The sequence shown here is derived from an EMBL/GenBank/DDBJ whole genome shotgun (WGS) entry which is preliminary data.</text>
</comment>
<reference evidence="3 4" key="1">
    <citation type="submission" date="2018-04" db="EMBL/GenBank/DDBJ databases">
        <title>Pedobacter chongqingensis sp. nov., isolated from a rottenly hemp rope.</title>
        <authorList>
            <person name="Cai Y."/>
        </authorList>
    </citation>
    <scope>NUCLEOTIDE SEQUENCE [LARGE SCALE GENOMIC DNA]</scope>
    <source>
        <strain evidence="3 4">FJ4-8</strain>
    </source>
</reference>
<keyword evidence="1" id="KW-0677">Repeat</keyword>
<dbReference type="PANTHER" id="PTHR13817:SF73">
    <property type="entry name" value="FIBRONECTIN TYPE-III DOMAIN-CONTAINING PROTEIN"/>
    <property type="match status" value="1"/>
</dbReference>
<dbReference type="Gene3D" id="2.60.40.10">
    <property type="entry name" value="Immunoglobulins"/>
    <property type="match status" value="3"/>
</dbReference>
<dbReference type="InterPro" id="IPR013783">
    <property type="entry name" value="Ig-like_fold"/>
</dbReference>
<dbReference type="Proteomes" id="UP000245647">
    <property type="component" value="Unassembled WGS sequence"/>
</dbReference>
<feature type="domain" description="Fibronectin type-III" evidence="2">
    <location>
        <begin position="401"/>
        <end position="500"/>
    </location>
</feature>
<evidence type="ECO:0000256" key="1">
    <source>
        <dbReference type="ARBA" id="ARBA00022737"/>
    </source>
</evidence>
<dbReference type="OrthoDB" id="9765957at2"/>
<dbReference type="SMART" id="SM00060">
    <property type="entry name" value="FN3"/>
    <property type="match status" value="20"/>
</dbReference>
<organism evidence="3 4">
    <name type="scientific">Pararcticibacter amylolyticus</name>
    <dbReference type="NCBI Taxonomy" id="2173175"/>
    <lineage>
        <taxon>Bacteria</taxon>
        <taxon>Pseudomonadati</taxon>
        <taxon>Bacteroidota</taxon>
        <taxon>Sphingobacteriia</taxon>
        <taxon>Sphingobacteriales</taxon>
        <taxon>Sphingobacteriaceae</taxon>
        <taxon>Pararcticibacter</taxon>
    </lineage>
</organism>
<protein>
    <recommendedName>
        <fullName evidence="2">Fibronectin type-III domain-containing protein</fullName>
    </recommendedName>
</protein>
<feature type="domain" description="Fibronectin type-III" evidence="2">
    <location>
        <begin position="2901"/>
        <end position="2998"/>
    </location>
</feature>
<feature type="domain" description="Fibronectin type-III" evidence="2">
    <location>
        <begin position="1403"/>
        <end position="1495"/>
    </location>
</feature>
<evidence type="ECO:0000259" key="2">
    <source>
        <dbReference type="PROSITE" id="PS50853"/>
    </source>
</evidence>
<feature type="domain" description="Fibronectin type-III" evidence="2">
    <location>
        <begin position="1808"/>
        <end position="1902"/>
    </location>
</feature>
<feature type="domain" description="Fibronectin type-III" evidence="2">
    <location>
        <begin position="299"/>
        <end position="398"/>
    </location>
</feature>
<dbReference type="PANTHER" id="PTHR13817">
    <property type="entry name" value="TITIN"/>
    <property type="match status" value="1"/>
</dbReference>
<feature type="domain" description="Fibronectin type-III" evidence="2">
    <location>
        <begin position="2606"/>
        <end position="2703"/>
    </location>
</feature>
<evidence type="ECO:0000313" key="3">
    <source>
        <dbReference type="EMBL" id="PWG79402.1"/>
    </source>
</evidence>
<feature type="domain" description="Fibronectin type-III" evidence="2">
    <location>
        <begin position="1292"/>
        <end position="1396"/>
    </location>
</feature>
<dbReference type="PROSITE" id="PS50853">
    <property type="entry name" value="FN3"/>
    <property type="match status" value="10"/>
</dbReference>
<dbReference type="InterPro" id="IPR050964">
    <property type="entry name" value="Striated_Muscle_Regulatory"/>
</dbReference>
<name>A0A2U2PDJ4_9SPHI</name>
<dbReference type="EMBL" id="QEAS01000014">
    <property type="protein sequence ID" value="PWG79402.1"/>
    <property type="molecule type" value="Genomic_DNA"/>
</dbReference>
<evidence type="ECO:0000313" key="4">
    <source>
        <dbReference type="Proteomes" id="UP000245647"/>
    </source>
</evidence>
<feature type="domain" description="Fibronectin type-III" evidence="2">
    <location>
        <begin position="2005"/>
        <end position="2101"/>
    </location>
</feature>
<feature type="domain" description="Fibronectin type-III" evidence="2">
    <location>
        <begin position="801"/>
        <end position="900"/>
    </location>
</feature>
<proteinExistence type="predicted"/>
<feature type="domain" description="Fibronectin type-III" evidence="2">
    <location>
        <begin position="3811"/>
        <end position="3909"/>
    </location>
</feature>
<dbReference type="SUPFAM" id="SSF49265">
    <property type="entry name" value="Fibronectin type III"/>
    <property type="match status" value="13"/>
</dbReference>
<feature type="non-terminal residue" evidence="3">
    <location>
        <position position="3998"/>
    </location>
</feature>
<dbReference type="InterPro" id="IPR003961">
    <property type="entry name" value="FN3_dom"/>
</dbReference>
<dbReference type="InterPro" id="IPR036116">
    <property type="entry name" value="FN3_sf"/>
</dbReference>
<sequence length="3998" mass="420817">MRRILHITGFIVLLLAGFSSASGQNYFRVIDGVPHLPVRDPASVVSPEPGMLIYSTTDFKPMIYTGTGWDSFCTNTINATSSEEYFVVKKGIPCLPSLNNAPMGSLKPGTVYYSVDMKAFMVYNGGGWNKLAELVTGNFTESSGFTTGLGVKTCKLPVLKNAPIIVGLSVGAIYLNSSSKSLKYYDGTSWKDVECHPVVKTLPVSDLAAYTAMGGSEVLANGGSPVTLTGICWSTNSDPDTSSALGKTRITTTGPGLGVFPSQLTDLLPKTTYYVRAYAVNDKEIVYGENIVFTTPIAPPTIITLPADSITSIRARSGGDITSDGGAPVTKRGIIWSDSRDPVNDPSHIITDDGSGVGIYPSTLDGLLGNTTYYIRAYAVNAAGKAYGNLVEFTTPPPVPPVLNPAITLTGITGSSATGTALILNNGGAVVTERGICYSTDGVNYTYVPSSTVTPTDIGTFVTDLTGLAQGTTYYVKGYAKNIAGIGYSSETSFITASSATIITKKPGNISGSTAMSGGDISNAGFSFITARGICWDTTKTPTVTLATRTSDPVTGDGTGSYNSRMVNLLPGVTYYVRAYAVNAAGTAYGNLDSLVMPDVPKVKTSAASFYQNTTITGGNVLSDGGAQVTERGICWSKSANPVVSGSHTSDGDGLGLFTSLITGLTPNVTYHIRAYARNSVGVGYGEDVSFMINPDAPVIITLDISDTTSMSAVSGGHITSRGSAVITMRGIMFSSKGDPATDPDARTVTNDGSGEGIFPSKMDNLLGNTTYYVRAYAANVYGKSLGDLKVFTTLPPILPAVFPPSFDIGSITNTSADGEFLVKNNGGDPVTERGIRYTTDRVNYIYVVAPNHNPTDIGTFMAKLTGLTPNTTYYAQAYAVNTVGMGLSAENSFRTTSLAVLRTLPPENVTGFDAYSGGEIFSTGDDVIEAKGVCWGTEKNPAVDLPTKTSEALSGVGTGIYSSHITGLTPGVKYYIRAYAINSFGVAYGNLDSLVAASTASIMTTPATSITNTTAMTGGHIANDGSQPVTSRGVCWSTSPGPSIADSYISNGAGAGSYAIKLSGLMGSTKYYIRAYAINSVGIAYGNLDSFKTAPPVIPTVTTTDVINIGGVSALGRGNVTGNGGALVSERGFCWNTTGNPDTSGAHAAYGMGTGAFSGTLYGLMPNTKYYVRAYAINDVGVSYGNEITFSTFTIATILTLPADQITSTNARSGGNIISDGGALVTESGICWNTTGNPNVYDLHTSGGVGIGQFLHSIGNLMGSTTYYVRAYAINNAGIAYGQVETFITAPPVIPTLTTSSGRSGVSGTTAICGGIIVSNGGAVITTEGIVYSTVSGFIPDTVVTNKTVQSGSGNFTSTLKNLKPGTTYYARAYSINSAGIAYASNEVSFTTFDIPVVTTLPPDPSTITSVGVKTGGSIISNGGTDIIESGICWSTGDTPTIAGEHLSNGPGSGSFTRTITELMGSTTYYIRAYATNSVGTAYGQVESFTTRPPVLATIVTTQPVATSSTRANSGGTIVSHGGSPVTTRGIVWSTERNFNPDTVVQNRTAQTGYYTGKFTADMTGLTPATVYYVRAYVVNGVGVAYGEEMSFKTPTLASITTAYASANGPTKATSGGNITDNGGAEISSRGVLWSTDPNFDPDTVVYNRTNDGGGSGSFVSRLTGLKGNTTYYIMAYARNIAGVSYGNLLSFITDPPTLATLTTREAWNVYGLTATSGGHIPDDGGEPVTTRGVVWSTTKGFRPDTVVNNKTIQTGAGIGYFTSGMTGLSRGTTYYVRAYAVNSVGIAYASNEISFTTLDLPKLTTMPALPSSTGYSASSGGVLLSDGGTSVTNQGVCWSTSPNPTTGLYTKTTYDNWSGNNFHSSLTGLDPVTKYYVRAYAVNNQGTAYGNEVSFTTPPALPTVTTSYATAISKSSVLTGGQVMKDGGAAVTQRGVIWSTDPNFNPDTVVVNKTVDGSGTGKFNSTVTNMTMSISYYIRAYATNSAGTAYGNQVTITIFPTAPVLNTIELTDVTGTSVKTGGEITSDGGAPVTLKGMCWATHTNPTVDDSRTYNGDGTDTWKITLSGLKPNTLYYVRAYAVNKIGTAYGIERTFQTNGIPTLTATRPVTDIIATTATGGGEVTDDGRSKILSRGIVWSIYSNPDVSLSTKTVDTTVHTIGSFLAKMKGLSPNTTYYVRAYATNAVGTGYGSQVQFTTLPVMLPTLITVPPFAVDSVKATSGGDITDDGGMPILSRGIIWGIGKNLDINTLTRLTNSVSDTGYYTNQFAGLSPGTKYYVKAFAVNNKGTAYGNLDSLVTKAVRATVSNVVMSNLTDNSGDGTAAVVTDGGAEVTERGLCWNTSGNPTIANDTIRAGAGKGSFTTPLKGLNDQSTYYVRAYAINSAGIAYSPVVTSFRICPSAFDVIHVEGLNGAPVSKTVTYHSVSSNISGKAACWLTQNLGADKLATGATDATESAAGWYWQYNRIQGYQYTTARYPLAWVSSITEDSDWKPENDPCRMLIGTGWRIPTTLEWTNADGAPQNWNNYTNTFNSELKLHAAGYLDNGGLVYRGSTGEYWTSNQASTANGGNIGFNSTVSYVHSNPKARYAFSLRCIRDSIEVTIASVSNVVISDMTNSSINATATVAPDGGAEVTERGFCWNTTGDPVMTDNQIPMGAGTGSFISPVNGLKEGPTYYIRAYAINSQGTSYSPVVTSFKICPPEFTVQHVEGLNGAPVSKTVTYHSVSAMYSGAARCWITQNLGADQQATAVNDATEASAGWYWQFNRSQGYKYATGRTPATAWTSLTQTSDWSPENDPCNLLLGAGWRIPTSTEFANVIANGGIPFTTPLKLHYSGYLNYADGSLAGRGTYGIFWSSTATAPTTANYLQFSSGANANYSSYKWHGFTLRCLRDTVVLSKPSVSKVAFSEMTSSTVDATATVTPDGGSPVTERGFCWNTTGDPTTSDNKIAAGDSLGTFIKTLTGLKEGPTYYVRAYATNSIGTGYSPESSSFKICPPEFTIQHIAGIDGAAVTKKVTYHSVSSTLSGQAACWLTQNLGADQQAASLADATDVSAGWYWQFNRTQAYQYDGTLRTPLTGWISINETGNWTSATDPCTSLLGSGWRIPTSTEWTNVISNGGLPFATSPLKLHYSGYLNNTTGVLAGRGTQGNFWSSVQTNTTAAYDLPVYSSANPVLSHDKAYAFSVRCLRDSIKISIPSVGDVRVDPFTMTATSANASAAIGSDGGAPVTARGFCWNTTGNPTLADHVMTDTDGGTGAFTGKVTGLKEGETYYIRAYATNSAGTAYSDSTGFNAVMTVICPASFDIQHTAGVKGAPVTKKVTYHATGTYMTGAARCWITQNLGADREATTATDGTEPSAGWYFQFNRMLGYQHTGSVRTPVAWLTSINEASDWTPVNDPCNNMLGVDWRMPTYTEWLNADAAPQNWNTHNDAYNSVLKLHNAGYLAYNTGALGGRGTQGNYWSSTRNSATAGWDLQFYNAGSAMVAHDKAYGFSVRCLRDAAVKMPPTLSNVVISTTTMTDSTAEAIASIVTNGGSPVTARGIVWNTTGNPTINDNRIPSGSTDSTFNGIIEGLKEGPTYYVRAYAENSIGLNYSPQVTTFRICPQEFEILHSAGFNGVPVTKKIKYHSVNSTLSGAASCWLTQNLGADQVADAATNTSEASAGWYWQFNRIQGYKHDGSILTPNVGWVAAINENSNWTSVSDPCRSLLSTGWRIPTATEWTNAVASGGWGAKNAYTSELKLHYGGQLKSGALVDRGSYGMFWSATQASATTGSYLEFSAATGTAKVASYSKADRGWSLRCIREDIVITPPAVSNVTIIKMTDSVAVGTATVTPDGGAPVTKRGLVWNATGNPTINDNVVEVDTTGLGDFTAAINGLEDGRTYYVRAFATNSAGTGYSALSVRFKICKPIDAIHVAGLNGAPENKIVKYEAISTEISGSLMCWLAQNLGSDRQAAAVNDNTEPSAGWYWQFNRAQGYKHDGTSYSPKNGWTAWTTSISE</sequence>
<keyword evidence="4" id="KW-1185">Reference proteome</keyword>